<accession>A0A4R2RMA0</accession>
<dbReference type="Gene3D" id="2.40.50.140">
    <property type="entry name" value="Nucleic acid-binding proteins"/>
    <property type="match status" value="1"/>
</dbReference>
<feature type="domain" description="NfeD integral membrane" evidence="8">
    <location>
        <begin position="42"/>
        <end position="155"/>
    </location>
</feature>
<dbReference type="PANTHER" id="PTHR33507:SF3">
    <property type="entry name" value="INNER MEMBRANE PROTEIN YBBJ"/>
    <property type="match status" value="1"/>
</dbReference>
<evidence type="ECO:0000313" key="10">
    <source>
        <dbReference type="Proteomes" id="UP000294746"/>
    </source>
</evidence>
<feature type="transmembrane region" description="Helical" evidence="5">
    <location>
        <begin position="35"/>
        <end position="55"/>
    </location>
</feature>
<evidence type="ECO:0000256" key="4">
    <source>
        <dbReference type="ARBA" id="ARBA00023136"/>
    </source>
</evidence>
<comment type="subcellular location">
    <subcellularLocation>
        <location evidence="1">Membrane</location>
        <topology evidence="1">Multi-pass membrane protein</topology>
    </subcellularLocation>
</comment>
<feature type="domain" description="NfeD-like C-terminal" evidence="7">
    <location>
        <begin position="187"/>
        <end position="239"/>
    </location>
</feature>
<evidence type="ECO:0000256" key="6">
    <source>
        <dbReference type="SAM" id="SignalP"/>
    </source>
</evidence>
<keyword evidence="10" id="KW-1185">Reference proteome</keyword>
<organism evidence="9 10">
    <name type="scientific">Baia soyae</name>
    <dbReference type="NCBI Taxonomy" id="1544746"/>
    <lineage>
        <taxon>Bacteria</taxon>
        <taxon>Bacillati</taxon>
        <taxon>Bacillota</taxon>
        <taxon>Bacilli</taxon>
        <taxon>Bacillales</taxon>
        <taxon>Thermoactinomycetaceae</taxon>
        <taxon>Baia</taxon>
    </lineage>
</organism>
<feature type="transmembrane region" description="Helical" evidence="5">
    <location>
        <begin position="135"/>
        <end position="157"/>
    </location>
</feature>
<name>A0A4R2RMA0_9BACL</name>
<proteinExistence type="predicted"/>
<dbReference type="InterPro" id="IPR012340">
    <property type="entry name" value="NA-bd_OB-fold"/>
</dbReference>
<dbReference type="InterPro" id="IPR002810">
    <property type="entry name" value="NfeD-like_C"/>
</dbReference>
<dbReference type="Proteomes" id="UP000294746">
    <property type="component" value="Unassembled WGS sequence"/>
</dbReference>
<evidence type="ECO:0000259" key="7">
    <source>
        <dbReference type="Pfam" id="PF01957"/>
    </source>
</evidence>
<feature type="chain" id="PRO_5020960338" evidence="6">
    <location>
        <begin position="26"/>
        <end position="249"/>
    </location>
</feature>
<dbReference type="OrthoDB" id="9806253at2"/>
<feature type="signal peptide" evidence="6">
    <location>
        <begin position="1"/>
        <end position="25"/>
    </location>
</feature>
<keyword evidence="6" id="KW-0732">Signal</keyword>
<dbReference type="Pfam" id="PF24961">
    <property type="entry name" value="NfeD_membrane"/>
    <property type="match status" value="1"/>
</dbReference>
<dbReference type="EMBL" id="SLXV01000035">
    <property type="protein sequence ID" value="TCP65100.1"/>
    <property type="molecule type" value="Genomic_DNA"/>
</dbReference>
<evidence type="ECO:0000256" key="2">
    <source>
        <dbReference type="ARBA" id="ARBA00022692"/>
    </source>
</evidence>
<evidence type="ECO:0000256" key="5">
    <source>
        <dbReference type="SAM" id="Phobius"/>
    </source>
</evidence>
<gene>
    <name evidence="9" type="ORF">EDD57_1354</name>
</gene>
<dbReference type="RefSeq" id="WP_131849428.1">
    <property type="nucleotide sequence ID" value="NZ_SLXV01000035.1"/>
</dbReference>
<sequence length="249" mass="27778">MRRCSWMMTASTLFLIAMIPNQVWAAGSTDSGMAIGSSSWLLWTLVSIGLLGLVLEVMIPGHFVSGVISVFAFATYFWLRFGQNETNWMIVWAFVVGFVLLFIEIFIPGFGLFGALGIVGIFYAIIMAAPSMMEGIFALCLGLIITFIALWILYRFFGLRTKWKKLVLTSTQDGNNGFNASKDRRYLLGQRGVTVTPLRTSGWVLFEQGREDVVSDGEMIPNNTVVEVTLVEGNRVVVSRVREDDKSEE</sequence>
<keyword evidence="2 5" id="KW-0812">Transmembrane</keyword>
<keyword evidence="3 5" id="KW-1133">Transmembrane helix</keyword>
<evidence type="ECO:0000256" key="3">
    <source>
        <dbReference type="ARBA" id="ARBA00022989"/>
    </source>
</evidence>
<feature type="transmembrane region" description="Helical" evidence="5">
    <location>
        <begin position="87"/>
        <end position="103"/>
    </location>
</feature>
<dbReference type="InterPro" id="IPR056739">
    <property type="entry name" value="NfeD_membrane"/>
</dbReference>
<feature type="transmembrane region" description="Helical" evidence="5">
    <location>
        <begin position="110"/>
        <end position="129"/>
    </location>
</feature>
<evidence type="ECO:0000259" key="8">
    <source>
        <dbReference type="Pfam" id="PF24961"/>
    </source>
</evidence>
<protein>
    <submittedName>
        <fullName evidence="9">NfeD-like partner-binding protein</fullName>
    </submittedName>
</protein>
<dbReference type="PANTHER" id="PTHR33507">
    <property type="entry name" value="INNER MEMBRANE PROTEIN YBBJ"/>
    <property type="match status" value="1"/>
</dbReference>
<dbReference type="AlphaFoldDB" id="A0A4R2RMA0"/>
<reference evidence="9 10" key="1">
    <citation type="submission" date="2019-03" db="EMBL/GenBank/DDBJ databases">
        <title>Genomic Encyclopedia of Type Strains, Phase IV (KMG-IV): sequencing the most valuable type-strain genomes for metagenomic binning, comparative biology and taxonomic classification.</title>
        <authorList>
            <person name="Goeker M."/>
        </authorList>
    </citation>
    <scope>NUCLEOTIDE SEQUENCE [LARGE SCALE GENOMIC DNA]</scope>
    <source>
        <strain evidence="9 10">DSM 46831</strain>
    </source>
</reference>
<keyword evidence="4 5" id="KW-0472">Membrane</keyword>
<evidence type="ECO:0000256" key="1">
    <source>
        <dbReference type="ARBA" id="ARBA00004141"/>
    </source>
</evidence>
<feature type="transmembrane region" description="Helical" evidence="5">
    <location>
        <begin position="62"/>
        <end position="81"/>
    </location>
</feature>
<dbReference type="Pfam" id="PF01957">
    <property type="entry name" value="NfeD"/>
    <property type="match status" value="1"/>
</dbReference>
<dbReference type="GO" id="GO:0005886">
    <property type="term" value="C:plasma membrane"/>
    <property type="evidence" value="ECO:0007669"/>
    <property type="project" value="TreeGrafter"/>
</dbReference>
<dbReference type="InterPro" id="IPR052165">
    <property type="entry name" value="Membrane_assoc_protease"/>
</dbReference>
<comment type="caution">
    <text evidence="9">The sequence shown here is derived from an EMBL/GenBank/DDBJ whole genome shotgun (WGS) entry which is preliminary data.</text>
</comment>
<evidence type="ECO:0000313" key="9">
    <source>
        <dbReference type="EMBL" id="TCP65100.1"/>
    </source>
</evidence>